<dbReference type="STRING" id="61652.AXX16_1476"/>
<dbReference type="PANTHER" id="PTHR33420">
    <property type="entry name" value="FIMBRIAL SUBUNIT ELFA-RELATED"/>
    <property type="match status" value="1"/>
</dbReference>
<dbReference type="RefSeq" id="WP_054306156.1">
    <property type="nucleotide sequence ID" value="NZ_CAMIPJ010000014.1"/>
</dbReference>
<evidence type="ECO:0000256" key="2">
    <source>
        <dbReference type="ARBA" id="ARBA00006671"/>
    </source>
</evidence>
<dbReference type="AlphaFoldDB" id="A0A447QIP8"/>
<dbReference type="GeneID" id="61762514"/>
<proteinExistence type="inferred from homology"/>
<accession>A0A447QIP8</accession>
<dbReference type="Pfam" id="PF00419">
    <property type="entry name" value="Fimbrial"/>
    <property type="match status" value="1"/>
</dbReference>
<dbReference type="InterPro" id="IPR050263">
    <property type="entry name" value="Bact_Fimbrial_Adh_Pro"/>
</dbReference>
<dbReference type="Proteomes" id="UP000307968">
    <property type="component" value="Chromosome"/>
</dbReference>
<dbReference type="Gene3D" id="2.60.40.1090">
    <property type="entry name" value="Fimbrial-type adhesion domain"/>
    <property type="match status" value="1"/>
</dbReference>
<evidence type="ECO:0000259" key="6">
    <source>
        <dbReference type="Pfam" id="PF00419"/>
    </source>
</evidence>
<feature type="signal peptide" evidence="5">
    <location>
        <begin position="1"/>
        <end position="22"/>
    </location>
</feature>
<evidence type="ECO:0000313" key="9">
    <source>
        <dbReference type="Proteomes" id="UP000271603"/>
    </source>
</evidence>
<comment type="subcellular location">
    <subcellularLocation>
        <location evidence="1">Fimbrium</location>
    </subcellularLocation>
</comment>
<feature type="domain" description="Fimbrial-type adhesion" evidence="6">
    <location>
        <begin position="28"/>
        <end position="177"/>
    </location>
</feature>
<evidence type="ECO:0000313" key="10">
    <source>
        <dbReference type="Proteomes" id="UP000307968"/>
    </source>
</evidence>
<sequence>MKKNLLAVAVLAASAFSTAALAADGQVNFTGSITDVACEIDANSKNQTVNMGKIATTAFAGAGSTDKVTAGDRRFSLILKNCPTSVTAATVRFGGKMVPGADGVLALTDAADMAEGVGIQITDEHNNVINLGLDSAVFPLVSTADNKLNFMASYYALASQVTPGSANAVAQFTIVYQ</sequence>
<keyword evidence="3 5" id="KW-0732">Signal</keyword>
<protein>
    <submittedName>
        <fullName evidence="7">S-fimbrillin</fullName>
    </submittedName>
</protein>
<reference evidence="7 9" key="1">
    <citation type="submission" date="2018-12" db="EMBL/GenBank/DDBJ databases">
        <authorList>
            <consortium name="Pathogen Informatics"/>
        </authorList>
    </citation>
    <scope>NUCLEOTIDE SEQUENCE [LARGE SCALE GENOMIC DNA]</scope>
    <source>
        <strain evidence="8 10">NCTC12971</strain>
        <strain evidence="7 9">NCTC9419</strain>
    </source>
</reference>
<feature type="chain" id="PRO_5033432241" evidence="5">
    <location>
        <begin position="23"/>
        <end position="177"/>
    </location>
</feature>
<dbReference type="InterPro" id="IPR000259">
    <property type="entry name" value="Adhesion_dom_fimbrial"/>
</dbReference>
<evidence type="ECO:0000313" key="8">
    <source>
        <dbReference type="EMBL" id="VTP66449.1"/>
    </source>
</evidence>
<evidence type="ECO:0000256" key="3">
    <source>
        <dbReference type="ARBA" id="ARBA00022729"/>
    </source>
</evidence>
<dbReference type="InterPro" id="IPR008966">
    <property type="entry name" value="Adhesion_dom_sf"/>
</dbReference>
<dbReference type="Proteomes" id="UP000271603">
    <property type="component" value="Chromosome"/>
</dbReference>
<gene>
    <name evidence="7" type="primary">sfaA_1</name>
    <name evidence="8" type="synonym">sfaA_2</name>
    <name evidence="8" type="ORF">NCTC12971_04606</name>
    <name evidence="7" type="ORF">NCTC9419_01289</name>
</gene>
<comment type="similarity">
    <text evidence="2">Belongs to the fimbrial protein family.</text>
</comment>
<organism evidence="7 9">
    <name type="scientific">Serratia rubidaea</name>
    <name type="common">Serratia marinorubra</name>
    <dbReference type="NCBI Taxonomy" id="61652"/>
    <lineage>
        <taxon>Bacteria</taxon>
        <taxon>Pseudomonadati</taxon>
        <taxon>Pseudomonadota</taxon>
        <taxon>Gammaproteobacteria</taxon>
        <taxon>Enterobacterales</taxon>
        <taxon>Yersiniaceae</taxon>
        <taxon>Serratia</taxon>
    </lineage>
</organism>
<dbReference type="EMBL" id="LR134155">
    <property type="protein sequence ID" value="VEA69802.1"/>
    <property type="molecule type" value="Genomic_DNA"/>
</dbReference>
<evidence type="ECO:0000313" key="7">
    <source>
        <dbReference type="EMBL" id="VEA69802.1"/>
    </source>
</evidence>
<dbReference type="EMBL" id="LR590463">
    <property type="protein sequence ID" value="VTP66449.1"/>
    <property type="molecule type" value="Genomic_DNA"/>
</dbReference>
<evidence type="ECO:0000256" key="1">
    <source>
        <dbReference type="ARBA" id="ARBA00004561"/>
    </source>
</evidence>
<keyword evidence="4" id="KW-0281">Fimbrium</keyword>
<evidence type="ECO:0000256" key="5">
    <source>
        <dbReference type="SAM" id="SignalP"/>
    </source>
</evidence>
<dbReference type="InterPro" id="IPR036937">
    <property type="entry name" value="Adhesion_dom_fimbrial_sf"/>
</dbReference>
<name>A0A447QIP8_SERRU</name>
<evidence type="ECO:0000256" key="4">
    <source>
        <dbReference type="ARBA" id="ARBA00023263"/>
    </source>
</evidence>
<dbReference type="GO" id="GO:0009289">
    <property type="term" value="C:pilus"/>
    <property type="evidence" value="ECO:0007669"/>
    <property type="project" value="UniProtKB-SubCell"/>
</dbReference>
<dbReference type="GO" id="GO:0043709">
    <property type="term" value="P:cell adhesion involved in single-species biofilm formation"/>
    <property type="evidence" value="ECO:0007669"/>
    <property type="project" value="TreeGrafter"/>
</dbReference>
<dbReference type="SUPFAM" id="SSF49401">
    <property type="entry name" value="Bacterial adhesins"/>
    <property type="match status" value="1"/>
</dbReference>
<dbReference type="PANTHER" id="PTHR33420:SF3">
    <property type="entry name" value="FIMBRIAL SUBUNIT ELFA"/>
    <property type="match status" value="1"/>
</dbReference>